<dbReference type="Proteomes" id="UP000822476">
    <property type="component" value="Unassembled WGS sequence"/>
</dbReference>
<evidence type="ECO:0000313" key="3">
    <source>
        <dbReference type="Proteomes" id="UP000822476"/>
    </source>
</evidence>
<dbReference type="AlphaFoldDB" id="A0A8S9Z5U1"/>
<dbReference type="OrthoDB" id="6285070at2759"/>
<evidence type="ECO:0000313" key="2">
    <source>
        <dbReference type="EMBL" id="KAF7262272.1"/>
    </source>
</evidence>
<feature type="compositionally biased region" description="Polar residues" evidence="1">
    <location>
        <begin position="361"/>
        <end position="379"/>
    </location>
</feature>
<proteinExistence type="predicted"/>
<feature type="region of interest" description="Disordered" evidence="1">
    <location>
        <begin position="330"/>
        <end position="379"/>
    </location>
</feature>
<accession>A0A8S9Z5U1</accession>
<dbReference type="EMBL" id="JTDE01000115">
    <property type="protein sequence ID" value="KAF7262272.1"/>
    <property type="molecule type" value="Genomic_DNA"/>
</dbReference>
<sequence>MCENRDIKSWNTNFMSLSSAEKLQSQYAELSTVAKELALAAIRGRKGGEIQNTVRDCRNTADHTTLESDPNYQAWFRYFMQLQLQDTQIKNWLIGRAPSVDHTPYLPTGRQSSVTTELMKSPLIEGYGQPQDANRRTFPHSSVTSNVQRNSEASPIFPLQVGGVPLTVEQPHNRTTLEVYTEQLAHANSPQIFSGPAQSPIDVNQLIQLLQSPMVARNSLLISCINEVLKTQQQLRQQQQQSVDPCLTMGSSPAEVLHVQRPAITRSLLSVPNVSIALVSDTNPTPIYAQATIPSATETPTVINTTPQITSQYIDEKDILQNLFHQASGTVETNGTGFQNQTEKDRGGENYRMSAKDETPSRSSSNIEPPVQETYSRQTMPRPRLRTHNRDRFLVRVIRITYQCACRPNPLVEQSKVAESRKMGCPSVECKTKKPRTYVTFQAQLPSITSSFRTCLSGNLIAPATGLRLGFTCALDSEGPSLQDFANQKVAERLDAWEQAGNLPGFRCQVLSALHDTVGLMLQRIREDGFTAVTLDSDYLFYPPSSELRPANIRPRQSSASSDSSVTRIAARNLSCVETSSTDDAKERIFTTSERLEHDSAACVDQENPVWSELVSCVETTDLARRPRTWHQVQEATDRSPSPYGLCDKHPTSLSPPEPNHLKQCPVALHIPGCWTSRSSPSPVSCYSVSAGRTSATWTKSTDTLSPKHEPVNPDAFALSVIQRPGEMWINGRAKMLSHGRILHNDETMSTPASPTKFLNRRLANPRFEPNQNYGSPTTVIENPSVTQTASITPPTATETVVGTTEQPTQLNTVLQEIENRLRTNPHLPLVLMPTHMDKGTGINDENRTGSPLIFQLPHPDSAFVCLPASLHQLPRVVCASKNGTLIVIPAPNEARMNETATDPQPTIITGPRQGYILLITADNRFDYIPITGVA</sequence>
<name>A0A8S9Z5U1_9TREM</name>
<feature type="compositionally biased region" description="Polar residues" evidence="1">
    <location>
        <begin position="330"/>
        <end position="341"/>
    </location>
</feature>
<evidence type="ECO:0000256" key="1">
    <source>
        <dbReference type="SAM" id="MobiDB-lite"/>
    </source>
</evidence>
<comment type="caution">
    <text evidence="2">The sequence shown here is derived from an EMBL/GenBank/DDBJ whole genome shotgun (WGS) entry which is preliminary data.</text>
</comment>
<organism evidence="2 3">
    <name type="scientific">Paragonimus skrjabini miyazakii</name>
    <dbReference type="NCBI Taxonomy" id="59628"/>
    <lineage>
        <taxon>Eukaryota</taxon>
        <taxon>Metazoa</taxon>
        <taxon>Spiralia</taxon>
        <taxon>Lophotrochozoa</taxon>
        <taxon>Platyhelminthes</taxon>
        <taxon>Trematoda</taxon>
        <taxon>Digenea</taxon>
        <taxon>Plagiorchiida</taxon>
        <taxon>Troglotremata</taxon>
        <taxon>Troglotrematidae</taxon>
        <taxon>Paragonimus</taxon>
    </lineage>
</organism>
<reference evidence="2" key="1">
    <citation type="submission" date="2019-07" db="EMBL/GenBank/DDBJ databases">
        <title>Annotation for the trematode Paragonimus miyazaki's.</title>
        <authorList>
            <person name="Choi Y.-J."/>
        </authorList>
    </citation>
    <scope>NUCLEOTIDE SEQUENCE</scope>
    <source>
        <strain evidence="2">Japan</strain>
    </source>
</reference>
<gene>
    <name evidence="2" type="ORF">EG68_00494</name>
</gene>
<keyword evidence="3" id="KW-1185">Reference proteome</keyword>
<feature type="compositionally biased region" description="Basic and acidic residues" evidence="1">
    <location>
        <begin position="342"/>
        <end position="360"/>
    </location>
</feature>
<protein>
    <submittedName>
        <fullName evidence="2">Uncharacterized protein</fullName>
    </submittedName>
</protein>